<comment type="caution">
    <text evidence="2">The sequence shown here is derived from an EMBL/GenBank/DDBJ whole genome shotgun (WGS) entry which is preliminary data.</text>
</comment>
<keyword evidence="1" id="KW-0472">Membrane</keyword>
<name>A0A147EY56_MICTE</name>
<proteinExistence type="predicted"/>
<keyword evidence="1" id="KW-0812">Transmembrane</keyword>
<dbReference type="RefSeq" id="WP_058623580.1">
    <property type="nucleotide sequence ID" value="NZ_LDRT01000049.1"/>
</dbReference>
<keyword evidence="1" id="KW-1133">Transmembrane helix</keyword>
<evidence type="ECO:0000313" key="3">
    <source>
        <dbReference type="Proteomes" id="UP000075025"/>
    </source>
</evidence>
<organism evidence="2 3">
    <name type="scientific">Microbacterium testaceum</name>
    <name type="common">Aureobacterium testaceum</name>
    <name type="synonym">Brevibacterium testaceum</name>
    <dbReference type="NCBI Taxonomy" id="2033"/>
    <lineage>
        <taxon>Bacteria</taxon>
        <taxon>Bacillati</taxon>
        <taxon>Actinomycetota</taxon>
        <taxon>Actinomycetes</taxon>
        <taxon>Micrococcales</taxon>
        <taxon>Microbacteriaceae</taxon>
        <taxon>Microbacterium</taxon>
    </lineage>
</organism>
<dbReference type="Proteomes" id="UP000075025">
    <property type="component" value="Unassembled WGS sequence"/>
</dbReference>
<feature type="transmembrane region" description="Helical" evidence="1">
    <location>
        <begin position="12"/>
        <end position="30"/>
    </location>
</feature>
<reference evidence="2 3" key="1">
    <citation type="journal article" date="2016" name="Front. Microbiol.">
        <title>Genomic Resource of Rice Seed Associated Bacteria.</title>
        <authorList>
            <person name="Midha S."/>
            <person name="Bansal K."/>
            <person name="Sharma S."/>
            <person name="Kumar N."/>
            <person name="Patil P.P."/>
            <person name="Chaudhry V."/>
            <person name="Patil P.B."/>
        </authorList>
    </citation>
    <scope>NUCLEOTIDE SEQUENCE [LARGE SCALE GENOMIC DNA]</scope>
    <source>
        <strain evidence="2 3">NS220</strain>
    </source>
</reference>
<evidence type="ECO:0000313" key="2">
    <source>
        <dbReference type="EMBL" id="KTR94638.1"/>
    </source>
</evidence>
<dbReference type="AlphaFoldDB" id="A0A147EY56"/>
<accession>A0A147EY56</accession>
<evidence type="ECO:0000256" key="1">
    <source>
        <dbReference type="SAM" id="Phobius"/>
    </source>
</evidence>
<dbReference type="OrthoDB" id="5076084at2"/>
<gene>
    <name evidence="2" type="ORF">NS220_08175</name>
</gene>
<dbReference type="PATRIC" id="fig|2033.6.peg.2643"/>
<feature type="transmembrane region" description="Helical" evidence="1">
    <location>
        <begin position="36"/>
        <end position="54"/>
    </location>
</feature>
<sequence length="73" mass="7898">MTQTGTGWPRGRTYWVLGSVLLLGLGILFGLIWQNVWLGVILAAAVSVGWLIAYESSRGRNVGVNDPDNGIQL</sequence>
<protein>
    <submittedName>
        <fullName evidence="2">Uncharacterized protein</fullName>
    </submittedName>
</protein>
<dbReference type="EMBL" id="LDRT01000049">
    <property type="protein sequence ID" value="KTR94638.1"/>
    <property type="molecule type" value="Genomic_DNA"/>
</dbReference>